<name>B8IWM3_METNO</name>
<evidence type="ECO:0000259" key="2">
    <source>
        <dbReference type="Pfam" id="PF07756"/>
    </source>
</evidence>
<dbReference type="Pfam" id="PF07756">
    <property type="entry name" value="DUF1612"/>
    <property type="match status" value="1"/>
</dbReference>
<dbReference type="NCBIfam" id="NF040876">
    <property type="entry name" value="RHE_PE00001_fam"/>
    <property type="match status" value="1"/>
</dbReference>
<sequence length="411" mass="45235">MRSPYAIDELFTGSTWRRLAGPAERAAEALLRLDERLARTEPALADGVRARAHFVDAQAALGLEGRLVLMEDLVLHDAAMPVRQPTPELARAMHVLAIRRRIAAARPDWPFAREGWSALFGAVGRDPDGTEAPLESPRVEAPRRGDATEPQPWAMPRFGQDSFDDEDDGATSSGDEDELWTADEASDPAFAGIDRLLARSRRTLADYNDLTTDEGRAALRVRDPQYGEAERLAAWRRIALKDVRELPAVLAAAVVLDAWFVLDPSERQPFLGPLLAAALLHQRGTARHHLPALALGLRESRTRWLTVHPAPERLGAILRAAEAAAHAASRDLDRLSLARALMLRRVQAKRRTSRLPQLVEVFLASPLVTVQSAAQRLGTSAQVVEAMLTGLGPACPRELTGRRRYRAWGIV</sequence>
<dbReference type="EMBL" id="CP001351">
    <property type="protein sequence ID" value="ACL62914.1"/>
    <property type="molecule type" value="Genomic_DNA"/>
</dbReference>
<feature type="compositionally biased region" description="Acidic residues" evidence="1">
    <location>
        <begin position="162"/>
        <end position="183"/>
    </location>
</feature>
<feature type="domain" description="DUF1612" evidence="2">
    <location>
        <begin position="221"/>
        <end position="346"/>
    </location>
</feature>
<keyword evidence="5" id="KW-1185">Reference proteome</keyword>
<dbReference type="InterPro" id="IPR021068">
    <property type="entry name" value="HTH_DNA-bd"/>
</dbReference>
<feature type="domain" description="HTH DNA binding" evidence="3">
    <location>
        <begin position="355"/>
        <end position="411"/>
    </location>
</feature>
<organism evidence="4 5">
    <name type="scientific">Methylobacterium nodulans (strain LMG 21967 / CNCM I-2342 / ORS 2060)</name>
    <dbReference type="NCBI Taxonomy" id="460265"/>
    <lineage>
        <taxon>Bacteria</taxon>
        <taxon>Pseudomonadati</taxon>
        <taxon>Pseudomonadota</taxon>
        <taxon>Alphaproteobacteria</taxon>
        <taxon>Hyphomicrobiales</taxon>
        <taxon>Methylobacteriaceae</taxon>
        <taxon>Methylobacterium</taxon>
    </lineage>
</organism>
<dbReference type="KEGG" id="mno:Mnod_7901"/>
<dbReference type="Pfam" id="PF11972">
    <property type="entry name" value="HTH_13"/>
    <property type="match status" value="1"/>
</dbReference>
<dbReference type="OrthoDB" id="7989940at2"/>
<evidence type="ECO:0000313" key="5">
    <source>
        <dbReference type="Proteomes" id="UP000008207"/>
    </source>
</evidence>
<reference evidence="5" key="1">
    <citation type="submission" date="2009-01" db="EMBL/GenBank/DDBJ databases">
        <title>Complete sequence of plasmid 2 of Methylobacterium nodulans ORS 2060.</title>
        <authorList>
            <consortium name="US DOE Joint Genome Institute"/>
            <person name="Lucas S."/>
            <person name="Copeland A."/>
            <person name="Lapidus A."/>
            <person name="Glavina del Rio T."/>
            <person name="Dalin E."/>
            <person name="Tice H."/>
            <person name="Bruce D."/>
            <person name="Goodwin L."/>
            <person name="Pitluck S."/>
            <person name="Sims D."/>
            <person name="Brettin T."/>
            <person name="Detter J.C."/>
            <person name="Han C."/>
            <person name="Larimer F."/>
            <person name="Land M."/>
            <person name="Hauser L."/>
            <person name="Kyrpides N."/>
            <person name="Ivanova N."/>
            <person name="Marx C.J."/>
            <person name="Richardson P."/>
        </authorList>
    </citation>
    <scope>NUCLEOTIDE SEQUENCE [LARGE SCALE GENOMIC DNA]</scope>
    <source>
        <strain evidence="5">LMG 21967 / CNCM I-2342 / ORS 2060</strain>
        <plasmid evidence="5">Plasmid pMNOD02</plasmid>
    </source>
</reference>
<dbReference type="InterPro" id="IPR011670">
    <property type="entry name" value="DUF1612"/>
</dbReference>
<dbReference type="RefSeq" id="WP_012631117.1">
    <property type="nucleotide sequence ID" value="NC_011887.1"/>
</dbReference>
<feature type="compositionally biased region" description="Basic and acidic residues" evidence="1">
    <location>
        <begin position="137"/>
        <end position="147"/>
    </location>
</feature>
<dbReference type="InterPro" id="IPR048017">
    <property type="entry name" value="Y4cF-like"/>
</dbReference>
<feature type="region of interest" description="Disordered" evidence="1">
    <location>
        <begin position="123"/>
        <end position="183"/>
    </location>
</feature>
<gene>
    <name evidence="4" type="ordered locus">Mnod_7901</name>
</gene>
<geneLocation type="plasmid" evidence="4 5">
    <name>pMNOD02</name>
</geneLocation>
<accession>B8IWM3</accession>
<evidence type="ECO:0000256" key="1">
    <source>
        <dbReference type="SAM" id="MobiDB-lite"/>
    </source>
</evidence>
<keyword evidence="4" id="KW-0614">Plasmid</keyword>
<dbReference type="AlphaFoldDB" id="B8IWM3"/>
<dbReference type="Proteomes" id="UP000008207">
    <property type="component" value="Plasmid pMNOD02"/>
</dbReference>
<proteinExistence type="predicted"/>
<evidence type="ECO:0000259" key="3">
    <source>
        <dbReference type="Pfam" id="PF11972"/>
    </source>
</evidence>
<evidence type="ECO:0000313" key="4">
    <source>
        <dbReference type="EMBL" id="ACL62914.1"/>
    </source>
</evidence>
<protein>
    <submittedName>
        <fullName evidence="4">Uncharacterized protein</fullName>
    </submittedName>
</protein>
<dbReference type="HOGENOM" id="CLU_062224_0_0_5"/>